<feature type="domain" description="J" evidence="6">
    <location>
        <begin position="5"/>
        <end position="71"/>
    </location>
</feature>
<dbReference type="Pfam" id="PF01556">
    <property type="entry name" value="DnaJ_C"/>
    <property type="match status" value="1"/>
</dbReference>
<dbReference type="InterPro" id="IPR002939">
    <property type="entry name" value="DnaJ_C"/>
</dbReference>
<dbReference type="Proteomes" id="UP001231189">
    <property type="component" value="Unassembled WGS sequence"/>
</dbReference>
<evidence type="ECO:0000313" key="7">
    <source>
        <dbReference type="EMBL" id="KAK1601659.1"/>
    </source>
</evidence>
<dbReference type="InterPro" id="IPR008971">
    <property type="entry name" value="HSP40/DnaJ_pept-bd"/>
</dbReference>
<name>A0AAD8QGM1_LOLMU</name>
<dbReference type="InterPro" id="IPR036869">
    <property type="entry name" value="J_dom_sf"/>
</dbReference>
<gene>
    <name evidence="7" type="ORF">QYE76_016913</name>
</gene>
<dbReference type="GO" id="GO:0005829">
    <property type="term" value="C:cytosol"/>
    <property type="evidence" value="ECO:0007669"/>
    <property type="project" value="TreeGrafter"/>
</dbReference>
<dbReference type="SUPFAM" id="SSF49493">
    <property type="entry name" value="HSP40/DnaJ peptide-binding domain"/>
    <property type="match status" value="2"/>
</dbReference>
<dbReference type="PANTHER" id="PTHR24078">
    <property type="entry name" value="DNAJ HOMOLOG SUBFAMILY C MEMBER"/>
    <property type="match status" value="1"/>
</dbReference>
<dbReference type="FunFam" id="2.60.260.20:FF:000002">
    <property type="entry name" value="Dnaj homolog subfamily b member"/>
    <property type="match status" value="1"/>
</dbReference>
<evidence type="ECO:0000259" key="6">
    <source>
        <dbReference type="PROSITE" id="PS50076"/>
    </source>
</evidence>
<accession>A0AAD8QGM1</accession>
<dbReference type="InterPro" id="IPR001623">
    <property type="entry name" value="DnaJ_domain"/>
</dbReference>
<dbReference type="Gene3D" id="2.60.260.20">
    <property type="entry name" value="Urease metallochaperone UreE, N-terminal domain"/>
    <property type="match status" value="2"/>
</dbReference>
<dbReference type="CDD" id="cd10747">
    <property type="entry name" value="DnaJ_C"/>
    <property type="match status" value="1"/>
</dbReference>
<evidence type="ECO:0000256" key="3">
    <source>
        <dbReference type="ARBA" id="ARBA00022771"/>
    </source>
</evidence>
<evidence type="ECO:0000256" key="4">
    <source>
        <dbReference type="ARBA" id="ARBA00022833"/>
    </source>
</evidence>
<dbReference type="PROSITE" id="PS00636">
    <property type="entry name" value="DNAJ_1"/>
    <property type="match status" value="1"/>
</dbReference>
<dbReference type="Pfam" id="PF00226">
    <property type="entry name" value="DnaJ"/>
    <property type="match status" value="1"/>
</dbReference>
<keyword evidence="8" id="KW-1185">Reference proteome</keyword>
<reference evidence="7" key="1">
    <citation type="submission" date="2023-07" db="EMBL/GenBank/DDBJ databases">
        <title>A chromosome-level genome assembly of Lolium multiflorum.</title>
        <authorList>
            <person name="Chen Y."/>
            <person name="Copetti D."/>
            <person name="Kolliker R."/>
            <person name="Studer B."/>
        </authorList>
    </citation>
    <scope>NUCLEOTIDE SEQUENCE</scope>
    <source>
        <strain evidence="7">02402/16</strain>
        <tissue evidence="7">Leaf</tissue>
    </source>
</reference>
<dbReference type="PROSITE" id="PS50076">
    <property type="entry name" value="DNAJ_2"/>
    <property type="match status" value="1"/>
</dbReference>
<dbReference type="CDD" id="cd06257">
    <property type="entry name" value="DnaJ"/>
    <property type="match status" value="1"/>
</dbReference>
<comment type="caution">
    <text evidence="7">The sequence shown here is derived from an EMBL/GenBank/DDBJ whole genome shotgun (WGS) entry which is preliminary data.</text>
</comment>
<dbReference type="GO" id="GO:0051087">
    <property type="term" value="F:protein-folding chaperone binding"/>
    <property type="evidence" value="ECO:0007669"/>
    <property type="project" value="TreeGrafter"/>
</dbReference>
<dbReference type="FunFam" id="2.60.260.20:FF:000003">
    <property type="entry name" value="DnaJ subfamily A member 2"/>
    <property type="match status" value="1"/>
</dbReference>
<evidence type="ECO:0000313" key="8">
    <source>
        <dbReference type="Proteomes" id="UP001231189"/>
    </source>
</evidence>
<proteinExistence type="predicted"/>
<dbReference type="Gene3D" id="1.10.287.110">
    <property type="entry name" value="DnaJ domain"/>
    <property type="match status" value="1"/>
</dbReference>
<dbReference type="GO" id="GO:0051082">
    <property type="term" value="F:unfolded protein binding"/>
    <property type="evidence" value="ECO:0007669"/>
    <property type="project" value="InterPro"/>
</dbReference>
<keyword evidence="1" id="KW-0479">Metal-binding</keyword>
<dbReference type="SMART" id="SM00271">
    <property type="entry name" value="DnaJ"/>
    <property type="match status" value="1"/>
</dbReference>
<keyword evidence="3" id="KW-0863">Zinc-finger</keyword>
<dbReference type="GO" id="GO:0006457">
    <property type="term" value="P:protein folding"/>
    <property type="evidence" value="ECO:0007669"/>
    <property type="project" value="InterPro"/>
</dbReference>
<protein>
    <recommendedName>
        <fullName evidence="6">J domain-containing protein</fullName>
    </recommendedName>
</protein>
<evidence type="ECO:0000256" key="2">
    <source>
        <dbReference type="ARBA" id="ARBA00022737"/>
    </source>
</evidence>
<dbReference type="SUPFAM" id="SSF46565">
    <property type="entry name" value="Chaperone J-domain"/>
    <property type="match status" value="1"/>
</dbReference>
<keyword evidence="5" id="KW-0143">Chaperone</keyword>
<evidence type="ECO:0000256" key="5">
    <source>
        <dbReference type="ARBA" id="ARBA00023186"/>
    </source>
</evidence>
<keyword evidence="4" id="KW-0862">Zinc</keyword>
<dbReference type="EMBL" id="JAUUTY010000382">
    <property type="protein sequence ID" value="KAK1601659.1"/>
    <property type="molecule type" value="Genomic_DNA"/>
</dbReference>
<dbReference type="InterPro" id="IPR018253">
    <property type="entry name" value="DnaJ_domain_CS"/>
</dbReference>
<dbReference type="InterPro" id="IPR051339">
    <property type="entry name" value="DnaJ_subfamily_B"/>
</dbReference>
<organism evidence="7 8">
    <name type="scientific">Lolium multiflorum</name>
    <name type="common">Italian ryegrass</name>
    <name type="synonym">Lolium perenne subsp. multiflorum</name>
    <dbReference type="NCBI Taxonomy" id="4521"/>
    <lineage>
        <taxon>Eukaryota</taxon>
        <taxon>Viridiplantae</taxon>
        <taxon>Streptophyta</taxon>
        <taxon>Embryophyta</taxon>
        <taxon>Tracheophyta</taxon>
        <taxon>Spermatophyta</taxon>
        <taxon>Magnoliopsida</taxon>
        <taxon>Liliopsida</taxon>
        <taxon>Poales</taxon>
        <taxon>Poaceae</taxon>
        <taxon>BOP clade</taxon>
        <taxon>Pooideae</taxon>
        <taxon>Poodae</taxon>
        <taxon>Poeae</taxon>
        <taxon>Poeae Chloroplast Group 2 (Poeae type)</taxon>
        <taxon>Loliodinae</taxon>
        <taxon>Loliinae</taxon>
        <taxon>Lolium</taxon>
    </lineage>
</organism>
<dbReference type="AlphaFoldDB" id="A0AAD8QGM1"/>
<dbReference type="GO" id="GO:0005783">
    <property type="term" value="C:endoplasmic reticulum"/>
    <property type="evidence" value="ECO:0007669"/>
    <property type="project" value="UniProtKB-ARBA"/>
</dbReference>
<dbReference type="PANTHER" id="PTHR24078:SF218">
    <property type="entry name" value="OS08G0374400 PROTEIN"/>
    <property type="match status" value="1"/>
</dbReference>
<keyword evidence="2" id="KW-0677">Repeat</keyword>
<dbReference type="GO" id="GO:0008270">
    <property type="term" value="F:zinc ion binding"/>
    <property type="evidence" value="ECO:0007669"/>
    <property type="project" value="UniProtKB-KW"/>
</dbReference>
<evidence type="ECO:0000256" key="1">
    <source>
        <dbReference type="ARBA" id="ARBA00022723"/>
    </source>
</evidence>
<dbReference type="PRINTS" id="PR00625">
    <property type="entry name" value="JDOMAIN"/>
</dbReference>
<sequence>MGSLDYYEILNVDRSATDDDLRRAYRRLAMRWHPDKNPEGKSDAEAKFKDITEAYNVLSDATKRAVYDQYGEEGLKDPPPQPGGSVDDIFAEFFGSTPFTYSNNTRAKQQQQTAWDGGFGRPYDQGVGAGAATMAAPPPVESKLACTLEELYTGVTKKMKISRNVVDASGRMKTESEILSIEVKPGWKKGTKITFPGKGNQQWNQLPADLVFVVDERPHDVYRRDGNDLLAEARVTLAEALGGTVVVLAALDGRELAVDVGGGEEDAPVVCPGYELVVPMEGMPIAREPGRHGSLRIRFDVAFPDRLTRPARAQIKRILELEAAGG</sequence>